<keyword evidence="10" id="KW-0813">Transport</keyword>
<dbReference type="InterPro" id="IPR014168">
    <property type="entry name" value="Tol-Pal_TolR"/>
</dbReference>
<evidence type="ECO:0000256" key="3">
    <source>
        <dbReference type="ARBA" id="ARBA00022475"/>
    </source>
</evidence>
<evidence type="ECO:0000256" key="4">
    <source>
        <dbReference type="ARBA" id="ARBA00022519"/>
    </source>
</evidence>
<dbReference type="PANTHER" id="PTHR30558:SF7">
    <property type="entry name" value="TOL-PAL SYSTEM PROTEIN TOLR"/>
    <property type="match status" value="1"/>
</dbReference>
<evidence type="ECO:0000256" key="10">
    <source>
        <dbReference type="RuleBase" id="RU003879"/>
    </source>
</evidence>
<comment type="caution">
    <text evidence="12">The sequence shown here is derived from an EMBL/GenBank/DDBJ whole genome shotgun (WGS) entry which is preliminary data.</text>
</comment>
<evidence type="ECO:0000256" key="9">
    <source>
        <dbReference type="ARBA" id="ARBA00023306"/>
    </source>
</evidence>
<proteinExistence type="inferred from homology"/>
<keyword evidence="8 11" id="KW-0472">Membrane</keyword>
<accession>A0A235F1E3</accession>
<keyword evidence="3" id="KW-1003">Cell membrane</keyword>
<protein>
    <submittedName>
        <fullName evidence="12">Protein TolR</fullName>
    </submittedName>
</protein>
<dbReference type="InterPro" id="IPR003400">
    <property type="entry name" value="ExbD"/>
</dbReference>
<dbReference type="RefSeq" id="WP_094266965.1">
    <property type="nucleotide sequence ID" value="NZ_JAQVFK010000138.1"/>
</dbReference>
<dbReference type="GO" id="GO:0005886">
    <property type="term" value="C:plasma membrane"/>
    <property type="evidence" value="ECO:0007669"/>
    <property type="project" value="UniProtKB-SubCell"/>
</dbReference>
<dbReference type="Proteomes" id="UP000215181">
    <property type="component" value="Unassembled WGS sequence"/>
</dbReference>
<dbReference type="Gene3D" id="3.30.420.270">
    <property type="match status" value="1"/>
</dbReference>
<evidence type="ECO:0000256" key="1">
    <source>
        <dbReference type="ARBA" id="ARBA00004162"/>
    </source>
</evidence>
<evidence type="ECO:0000256" key="5">
    <source>
        <dbReference type="ARBA" id="ARBA00022618"/>
    </source>
</evidence>
<evidence type="ECO:0000313" key="13">
    <source>
        <dbReference type="Proteomes" id="UP000215181"/>
    </source>
</evidence>
<keyword evidence="6 10" id="KW-0812">Transmembrane</keyword>
<dbReference type="GO" id="GO:0022857">
    <property type="term" value="F:transmembrane transporter activity"/>
    <property type="evidence" value="ECO:0007669"/>
    <property type="project" value="InterPro"/>
</dbReference>
<keyword evidence="7 11" id="KW-1133">Transmembrane helix</keyword>
<keyword evidence="4" id="KW-0997">Cell inner membrane</keyword>
<keyword evidence="5" id="KW-0132">Cell division</keyword>
<keyword evidence="10" id="KW-0653">Protein transport</keyword>
<dbReference type="NCBIfam" id="TIGR02801">
    <property type="entry name" value="tolR"/>
    <property type="match status" value="1"/>
</dbReference>
<feature type="transmembrane region" description="Helical" evidence="11">
    <location>
        <begin position="12"/>
        <end position="33"/>
    </location>
</feature>
<evidence type="ECO:0000256" key="7">
    <source>
        <dbReference type="ARBA" id="ARBA00022989"/>
    </source>
</evidence>
<dbReference type="EMBL" id="NOIH01000003">
    <property type="protein sequence ID" value="OYD55118.1"/>
    <property type="molecule type" value="Genomic_DNA"/>
</dbReference>
<gene>
    <name evidence="12" type="primary">tolR</name>
    <name evidence="12" type="ORF">CGK74_02640</name>
</gene>
<dbReference type="OrthoDB" id="9798629at2"/>
<evidence type="ECO:0000256" key="8">
    <source>
        <dbReference type="ARBA" id="ARBA00023136"/>
    </source>
</evidence>
<dbReference type="AlphaFoldDB" id="A0A235F1E3"/>
<dbReference type="GO" id="GO:0015031">
    <property type="term" value="P:protein transport"/>
    <property type="evidence" value="ECO:0007669"/>
    <property type="project" value="UniProtKB-KW"/>
</dbReference>
<organism evidence="12 13">
    <name type="scientific">Thauera propionica</name>
    <dbReference type="NCBI Taxonomy" id="2019431"/>
    <lineage>
        <taxon>Bacteria</taxon>
        <taxon>Pseudomonadati</taxon>
        <taxon>Pseudomonadota</taxon>
        <taxon>Betaproteobacteria</taxon>
        <taxon>Rhodocyclales</taxon>
        <taxon>Zoogloeaceae</taxon>
        <taxon>Thauera</taxon>
    </lineage>
</organism>
<evidence type="ECO:0000256" key="11">
    <source>
        <dbReference type="SAM" id="Phobius"/>
    </source>
</evidence>
<comment type="similarity">
    <text evidence="2 10">Belongs to the ExbD/TolR family.</text>
</comment>
<keyword evidence="9" id="KW-0131">Cell cycle</keyword>
<reference evidence="12 13" key="1">
    <citation type="submission" date="2017-07" db="EMBL/GenBank/DDBJ databases">
        <title>Thauera sp. KNDSS-Mac4 genome sequence and assembly.</title>
        <authorList>
            <person name="Mayilraj S."/>
        </authorList>
    </citation>
    <scope>NUCLEOTIDE SEQUENCE [LARGE SCALE GENOMIC DNA]</scope>
    <source>
        <strain evidence="12 13">KNDSS-Mac4</strain>
    </source>
</reference>
<keyword evidence="13" id="KW-1185">Reference proteome</keyword>
<sequence length="137" mass="14683">MRQRRLMNQINVVPYIDVMLVLLVIFMVTAPMIQTGTINVPSAGQVSAPPTEAIVIEVKADGALALRASTSGTSRPVSNTEFQRAISEALAKNAEQSFLVAADSKLPYQKVIDVLEAARNAGVQKISLQTQSSTASR</sequence>
<evidence type="ECO:0000256" key="6">
    <source>
        <dbReference type="ARBA" id="ARBA00022692"/>
    </source>
</evidence>
<dbReference type="PANTHER" id="PTHR30558">
    <property type="entry name" value="EXBD MEMBRANE COMPONENT OF PMF-DRIVEN MACROMOLECULE IMPORT SYSTEM"/>
    <property type="match status" value="1"/>
</dbReference>
<evidence type="ECO:0000256" key="2">
    <source>
        <dbReference type="ARBA" id="ARBA00005811"/>
    </source>
</evidence>
<evidence type="ECO:0000313" key="12">
    <source>
        <dbReference type="EMBL" id="OYD55118.1"/>
    </source>
</evidence>
<name>A0A235F1E3_9RHOO</name>
<comment type="subcellular location">
    <subcellularLocation>
        <location evidence="1">Cell membrane</location>
        <topology evidence="1">Single-pass membrane protein</topology>
    </subcellularLocation>
    <subcellularLocation>
        <location evidence="10">Cell membrane</location>
        <topology evidence="10">Single-pass type II membrane protein</topology>
    </subcellularLocation>
</comment>
<dbReference type="Pfam" id="PF02472">
    <property type="entry name" value="ExbD"/>
    <property type="match status" value="1"/>
</dbReference>
<dbReference type="GO" id="GO:0051301">
    <property type="term" value="P:cell division"/>
    <property type="evidence" value="ECO:0007669"/>
    <property type="project" value="UniProtKB-KW"/>
</dbReference>